<evidence type="ECO:0000259" key="5">
    <source>
        <dbReference type="Pfam" id="PF13657"/>
    </source>
</evidence>
<dbReference type="GO" id="GO:0005829">
    <property type="term" value="C:cytosol"/>
    <property type="evidence" value="ECO:0007669"/>
    <property type="project" value="TreeGrafter"/>
</dbReference>
<dbReference type="RefSeq" id="WP_184585492.1">
    <property type="nucleotide sequence ID" value="NZ_JACHLI010000001.1"/>
</dbReference>
<organism evidence="6 7">
    <name type="scientific">Pseudomonas nitroreducens</name>
    <dbReference type="NCBI Taxonomy" id="46680"/>
    <lineage>
        <taxon>Bacteria</taxon>
        <taxon>Pseudomonadati</taxon>
        <taxon>Pseudomonadota</taxon>
        <taxon>Gammaproteobacteria</taxon>
        <taxon>Pseudomonadales</taxon>
        <taxon>Pseudomonadaceae</taxon>
        <taxon>Pseudomonas</taxon>
    </lineage>
</organism>
<keyword evidence="3 6" id="KW-0418">Kinase</keyword>
<feature type="domain" description="HipA N-terminal subdomain 1" evidence="5">
    <location>
        <begin position="12"/>
        <end position="119"/>
    </location>
</feature>
<keyword evidence="2 6" id="KW-0808">Transferase</keyword>
<gene>
    <name evidence="6" type="ORF">HNP46_000024</name>
</gene>
<dbReference type="Pfam" id="PF13657">
    <property type="entry name" value="Couple_hipA"/>
    <property type="match status" value="1"/>
</dbReference>
<dbReference type="InterPro" id="IPR017508">
    <property type="entry name" value="HipA_N1"/>
</dbReference>
<dbReference type="Gene3D" id="1.10.1070.20">
    <property type="match status" value="1"/>
</dbReference>
<protein>
    <submittedName>
        <fullName evidence="6">Serine/threonine-protein kinase HipA</fullName>
        <ecNumber evidence="6">2.7.11.1</ecNumber>
    </submittedName>
</protein>
<accession>A0A7W7KFN0</accession>
<dbReference type="PANTHER" id="PTHR37419">
    <property type="entry name" value="SERINE/THREONINE-PROTEIN KINASE TOXIN HIPA"/>
    <property type="match status" value="1"/>
</dbReference>
<comment type="caution">
    <text evidence="6">The sequence shown here is derived from an EMBL/GenBank/DDBJ whole genome shotgun (WGS) entry which is preliminary data.</text>
</comment>
<dbReference type="PANTHER" id="PTHR37419:SF8">
    <property type="entry name" value="TOXIN YJJJ"/>
    <property type="match status" value="1"/>
</dbReference>
<comment type="similarity">
    <text evidence="1">Belongs to the HipA Ser/Thr kinase family.</text>
</comment>
<dbReference type="EC" id="2.7.11.1" evidence="6"/>
<dbReference type="InterPro" id="IPR012893">
    <property type="entry name" value="HipA-like_C"/>
</dbReference>
<dbReference type="EMBL" id="JACHLI010000001">
    <property type="protein sequence ID" value="MBB4861213.1"/>
    <property type="molecule type" value="Genomic_DNA"/>
</dbReference>
<reference evidence="6 7" key="1">
    <citation type="submission" date="2020-08" db="EMBL/GenBank/DDBJ databases">
        <title>Functional genomics of gut bacteria from endangered species of beetles.</title>
        <authorList>
            <person name="Carlos-Shanley C."/>
        </authorList>
    </citation>
    <scope>NUCLEOTIDE SEQUENCE [LARGE SCALE GENOMIC DNA]</scope>
    <source>
        <strain evidence="6 7">S00179</strain>
    </source>
</reference>
<name>A0A7W7KFN0_PSENT</name>
<sequence>MSKTFKRPDRLGVYLDGTRVGQLGQPSRGPLVFAYDPEWIANGYPLSPMNMEWNTNPQAAADRTFRGLHGVFNDSLPDGWGLLLMDRFFRSEFGIARDEITHLDRLAYLGRRAMGALEFQPEYETEPENEVIDLAGLYANSQALLSGNTEEVVKQLRMAGGSPQGARPKITLGLSEDSSLAITDFAPLPEGYEHWILKFRNQEEHRDTGAIEYAYAEIARRAGLTVSETALMHMHEGKTTERFFCTRRFDRSGVTKVHMMTVSGIAYASHREPCLDYEDLLTATLNITNSAAEVERMALQMVFNAMTLNRDDHAKNFAFLRQGGGWVLSPSYDLTYAPQGLGGQHTTSYSGSVNPRLRDIKNVCKGFPNLNPYDLIDGVYQAVAEWPALTKNLDINKNESNRIYKAMEAMAKQLNS</sequence>
<evidence type="ECO:0000256" key="3">
    <source>
        <dbReference type="ARBA" id="ARBA00022777"/>
    </source>
</evidence>
<dbReference type="GO" id="GO:0004674">
    <property type="term" value="F:protein serine/threonine kinase activity"/>
    <property type="evidence" value="ECO:0007669"/>
    <property type="project" value="UniProtKB-EC"/>
</dbReference>
<proteinExistence type="inferred from homology"/>
<dbReference type="InterPro" id="IPR052028">
    <property type="entry name" value="HipA_Ser/Thr_kinase"/>
</dbReference>
<evidence type="ECO:0000259" key="4">
    <source>
        <dbReference type="Pfam" id="PF07804"/>
    </source>
</evidence>
<dbReference type="Proteomes" id="UP000566995">
    <property type="component" value="Unassembled WGS sequence"/>
</dbReference>
<evidence type="ECO:0000313" key="7">
    <source>
        <dbReference type="Proteomes" id="UP000566995"/>
    </source>
</evidence>
<evidence type="ECO:0000256" key="1">
    <source>
        <dbReference type="ARBA" id="ARBA00010164"/>
    </source>
</evidence>
<dbReference type="AlphaFoldDB" id="A0A7W7KFN0"/>
<evidence type="ECO:0000256" key="2">
    <source>
        <dbReference type="ARBA" id="ARBA00022679"/>
    </source>
</evidence>
<feature type="domain" description="HipA-like C-terminal" evidence="4">
    <location>
        <begin position="162"/>
        <end position="386"/>
    </location>
</feature>
<dbReference type="Pfam" id="PF07804">
    <property type="entry name" value="HipA_C"/>
    <property type="match status" value="1"/>
</dbReference>
<evidence type="ECO:0000313" key="6">
    <source>
        <dbReference type="EMBL" id="MBB4861213.1"/>
    </source>
</evidence>